<feature type="binding site" evidence="6">
    <location>
        <position position="333"/>
    </location>
    <ligand>
        <name>D-dopa</name>
        <dbReference type="ChEBI" id="CHEBI:149689"/>
    </ligand>
</feature>
<reference evidence="8 9" key="1">
    <citation type="journal article" date="2016" name="Mol. Biol. Evol.">
        <title>Comparative Genomics of Early-Diverging Mushroom-Forming Fungi Provides Insights into the Origins of Lignocellulose Decay Capabilities.</title>
        <authorList>
            <person name="Nagy L.G."/>
            <person name="Riley R."/>
            <person name="Tritt A."/>
            <person name="Adam C."/>
            <person name="Daum C."/>
            <person name="Floudas D."/>
            <person name="Sun H."/>
            <person name="Yadav J.S."/>
            <person name="Pangilinan J."/>
            <person name="Larsson K.H."/>
            <person name="Matsuura K."/>
            <person name="Barry K."/>
            <person name="Labutti K."/>
            <person name="Kuo R."/>
            <person name="Ohm R.A."/>
            <person name="Bhattacharya S.S."/>
            <person name="Shirouzu T."/>
            <person name="Yoshinaga Y."/>
            <person name="Martin F.M."/>
            <person name="Grigoriev I.V."/>
            <person name="Hibbett D.S."/>
        </authorList>
    </citation>
    <scope>NUCLEOTIDE SEQUENCE [LARGE SCALE GENOMIC DNA]</scope>
    <source>
        <strain evidence="8 9">HHB12029</strain>
    </source>
</reference>
<feature type="binding site" evidence="6">
    <location>
        <position position="300"/>
    </location>
    <ligand>
        <name>D-dopa</name>
        <dbReference type="ChEBI" id="CHEBI:149689"/>
    </ligand>
</feature>
<dbReference type="InterPro" id="IPR023209">
    <property type="entry name" value="DAO"/>
</dbReference>
<dbReference type="InParanoid" id="A0A165F4L7"/>
<evidence type="ECO:0000256" key="5">
    <source>
        <dbReference type="ARBA" id="ARBA00023002"/>
    </source>
</evidence>
<dbReference type="Proteomes" id="UP000077266">
    <property type="component" value="Unassembled WGS sequence"/>
</dbReference>
<evidence type="ECO:0000256" key="1">
    <source>
        <dbReference type="ARBA" id="ARBA00001974"/>
    </source>
</evidence>
<organism evidence="8 9">
    <name type="scientific">Exidia glandulosa HHB12029</name>
    <dbReference type="NCBI Taxonomy" id="1314781"/>
    <lineage>
        <taxon>Eukaryota</taxon>
        <taxon>Fungi</taxon>
        <taxon>Dikarya</taxon>
        <taxon>Basidiomycota</taxon>
        <taxon>Agaricomycotina</taxon>
        <taxon>Agaricomycetes</taxon>
        <taxon>Auriculariales</taxon>
        <taxon>Exidiaceae</taxon>
        <taxon>Exidia</taxon>
    </lineage>
</organism>
<evidence type="ECO:0000256" key="4">
    <source>
        <dbReference type="ARBA" id="ARBA00022827"/>
    </source>
</evidence>
<dbReference type="PROSITE" id="PS00677">
    <property type="entry name" value="DAO"/>
    <property type="match status" value="1"/>
</dbReference>
<comment type="cofactor">
    <cofactor evidence="1 6">
        <name>FAD</name>
        <dbReference type="ChEBI" id="CHEBI:57692"/>
    </cofactor>
</comment>
<keyword evidence="4 6" id="KW-0274">FAD</keyword>
<gene>
    <name evidence="8" type="ORF">EXIGLDRAFT_711527</name>
</gene>
<dbReference type="AlphaFoldDB" id="A0A165F4L7"/>
<dbReference type="GO" id="GO:0071949">
    <property type="term" value="F:FAD binding"/>
    <property type="evidence" value="ECO:0007669"/>
    <property type="project" value="InterPro"/>
</dbReference>
<keyword evidence="5" id="KW-0560">Oxidoreductase</keyword>
<feature type="binding site" evidence="6">
    <location>
        <position position="228"/>
    </location>
    <ligand>
        <name>D-serine</name>
        <dbReference type="ChEBI" id="CHEBI:35247"/>
    </ligand>
</feature>
<dbReference type="Pfam" id="PF01266">
    <property type="entry name" value="DAO"/>
    <property type="match status" value="1"/>
</dbReference>
<dbReference type="Gene3D" id="3.30.9.10">
    <property type="entry name" value="D-Amino Acid Oxidase, subunit A, domain 2"/>
    <property type="match status" value="1"/>
</dbReference>
<evidence type="ECO:0000313" key="8">
    <source>
        <dbReference type="EMBL" id="KZV88380.1"/>
    </source>
</evidence>
<evidence type="ECO:0000256" key="6">
    <source>
        <dbReference type="PIRSR" id="PIRSR000189-1"/>
    </source>
</evidence>
<dbReference type="PIRSF" id="PIRSF000189">
    <property type="entry name" value="D-aa_oxidase"/>
    <property type="match status" value="1"/>
</dbReference>
<dbReference type="PANTHER" id="PTHR11530:SF11">
    <property type="entry name" value="D-ASPARTATE OXIDASE"/>
    <property type="match status" value="1"/>
</dbReference>
<dbReference type="GO" id="GO:0005737">
    <property type="term" value="C:cytoplasm"/>
    <property type="evidence" value="ECO:0007669"/>
    <property type="project" value="TreeGrafter"/>
</dbReference>
<dbReference type="SUPFAM" id="SSF54373">
    <property type="entry name" value="FAD-linked reductases, C-terminal domain"/>
    <property type="match status" value="1"/>
</dbReference>
<evidence type="ECO:0000256" key="3">
    <source>
        <dbReference type="ARBA" id="ARBA00022630"/>
    </source>
</evidence>
<name>A0A165F4L7_EXIGL</name>
<keyword evidence="3" id="KW-0285">Flavoprotein</keyword>
<dbReference type="InterPro" id="IPR006076">
    <property type="entry name" value="FAD-dep_OxRdtase"/>
</dbReference>
<comment type="similarity">
    <text evidence="2">Belongs to the DAMOX/DASOX family.</text>
</comment>
<feature type="binding site" evidence="6">
    <location>
        <begin position="43"/>
        <end position="44"/>
    </location>
    <ligand>
        <name>FAD</name>
        <dbReference type="ChEBI" id="CHEBI:57692"/>
    </ligand>
</feature>
<dbReference type="PANTHER" id="PTHR11530">
    <property type="entry name" value="D-AMINO ACID OXIDASE"/>
    <property type="match status" value="1"/>
</dbReference>
<dbReference type="Gene3D" id="3.40.50.720">
    <property type="entry name" value="NAD(P)-binding Rossmann-like Domain"/>
    <property type="match status" value="1"/>
</dbReference>
<dbReference type="EMBL" id="KV426101">
    <property type="protein sequence ID" value="KZV88380.1"/>
    <property type="molecule type" value="Genomic_DNA"/>
</dbReference>
<dbReference type="GO" id="GO:0019478">
    <property type="term" value="P:D-amino acid catabolic process"/>
    <property type="evidence" value="ECO:0007669"/>
    <property type="project" value="TreeGrafter"/>
</dbReference>
<dbReference type="STRING" id="1314781.A0A165F4L7"/>
<accession>A0A165F4L7</accession>
<keyword evidence="9" id="KW-1185">Reference proteome</keyword>
<sequence>MQVVVIGAGVVGLSTALKVQEKGHIVTIIAEALPGDAKGPHYTSPWAGAHHVSFAAADDTRQQEMDRATFQEMWKMSAPGSDAEGCFMRLPQTEYFAEPRARPHPLEVMPDFRYVDPAELIPGAEDGVHFTTVTIDIPTYLPYLLSKFLGNGGKIVRARIQHIDQVIAGAFSVKPEALFVCAGLGARFLGGVEDKKVFPIRGQTVLVRAPWVKFGRTLSSLKTGLWTYIIPRRSGDVILGGTKVDNDWHPHPLPEITADILKRCLALAPEIAPPALREAGKIATVEDLQSIIIEPGCGFRPGREGGIRLESEQRPTPDGQGDILIVHNYGHAGQGYQSSWGSASIALALFEEGLKESSK</sequence>
<dbReference type="SUPFAM" id="SSF51971">
    <property type="entry name" value="Nucleotide-binding domain"/>
    <property type="match status" value="1"/>
</dbReference>
<evidence type="ECO:0000259" key="7">
    <source>
        <dbReference type="Pfam" id="PF01266"/>
    </source>
</evidence>
<dbReference type="GO" id="GO:0003884">
    <property type="term" value="F:D-amino-acid oxidase activity"/>
    <property type="evidence" value="ECO:0007669"/>
    <property type="project" value="InterPro"/>
</dbReference>
<dbReference type="InterPro" id="IPR006181">
    <property type="entry name" value="D-amino_acid_oxidase_CS"/>
</dbReference>
<proteinExistence type="inferred from homology"/>
<evidence type="ECO:0000256" key="2">
    <source>
        <dbReference type="ARBA" id="ARBA00006730"/>
    </source>
</evidence>
<protein>
    <submittedName>
        <fullName evidence="8">D-amino-acid oxidase</fullName>
    </submittedName>
</protein>
<evidence type="ECO:0000313" key="9">
    <source>
        <dbReference type="Proteomes" id="UP000077266"/>
    </source>
</evidence>
<dbReference type="OrthoDB" id="2015447at2759"/>
<feature type="domain" description="FAD dependent oxidoreductase" evidence="7">
    <location>
        <begin position="3"/>
        <end position="346"/>
    </location>
</feature>